<protein>
    <recommendedName>
        <fullName evidence="3">Ribosome maturation factor RimP</fullName>
    </recommendedName>
</protein>
<dbReference type="InterPro" id="IPR036847">
    <property type="entry name" value="RimP_C_sf"/>
</dbReference>
<dbReference type="NCBIfam" id="NF000927">
    <property type="entry name" value="PRK00092.1-1"/>
    <property type="match status" value="1"/>
</dbReference>
<dbReference type="Gene3D" id="3.30.300.70">
    <property type="entry name" value="RimP-like superfamily, N-terminal"/>
    <property type="match status" value="1"/>
</dbReference>
<dbReference type="EMBL" id="BAAAEI010000010">
    <property type="protein sequence ID" value="GAA0355573.1"/>
    <property type="molecule type" value="Genomic_DNA"/>
</dbReference>
<evidence type="ECO:0000259" key="5">
    <source>
        <dbReference type="Pfam" id="PF17384"/>
    </source>
</evidence>
<dbReference type="PANTHER" id="PTHR33867">
    <property type="entry name" value="RIBOSOME MATURATION FACTOR RIMP"/>
    <property type="match status" value="1"/>
</dbReference>
<name>A0ABN0X5C3_9ALTE</name>
<accession>A0ABN0X5C3</accession>
<dbReference type="RefSeq" id="WP_102795957.1">
    <property type="nucleotide sequence ID" value="NZ_BAAAEI010000010.1"/>
</dbReference>
<dbReference type="HAMAP" id="MF_01077">
    <property type="entry name" value="RimP"/>
    <property type="match status" value="1"/>
</dbReference>
<gene>
    <name evidence="3 6" type="primary">rimP</name>
    <name evidence="6" type="ORF">GCM10009092_19790</name>
</gene>
<dbReference type="Pfam" id="PF17384">
    <property type="entry name" value="DUF150_C"/>
    <property type="match status" value="1"/>
</dbReference>
<dbReference type="SUPFAM" id="SSF75420">
    <property type="entry name" value="YhbC-like, N-terminal domain"/>
    <property type="match status" value="1"/>
</dbReference>
<sequence length="152" mass="16823">MSKLEQTLTEMLTPAVEALGFELLGIEFVRAGRHSTLRVYIDHPDGISVDNCADVSHQVSAVLDVEDPISTEYDLEVSSPGMDRPLFKEAHYLKVVGETVSVRLRMPMDNRRNFKGKVLSCENGTLTVEVDGVSYQLAIANIEKGNLVPNFD</sequence>
<evidence type="ECO:0000256" key="2">
    <source>
        <dbReference type="ARBA" id="ARBA00022517"/>
    </source>
</evidence>
<feature type="domain" description="Ribosome maturation factor RimP N-terminal" evidence="4">
    <location>
        <begin position="12"/>
        <end position="83"/>
    </location>
</feature>
<evidence type="ECO:0000313" key="7">
    <source>
        <dbReference type="Proteomes" id="UP001501757"/>
    </source>
</evidence>
<dbReference type="CDD" id="cd01734">
    <property type="entry name" value="YlxS_C"/>
    <property type="match status" value="1"/>
</dbReference>
<keyword evidence="2 3" id="KW-0690">Ribosome biogenesis</keyword>
<comment type="similarity">
    <text evidence="3">Belongs to the RimP family.</text>
</comment>
<keyword evidence="7" id="KW-1185">Reference proteome</keyword>
<keyword evidence="1 3" id="KW-0963">Cytoplasm</keyword>
<reference evidence="6 7" key="1">
    <citation type="journal article" date="2019" name="Int. J. Syst. Evol. Microbiol.">
        <title>The Global Catalogue of Microorganisms (GCM) 10K type strain sequencing project: providing services to taxonomists for standard genome sequencing and annotation.</title>
        <authorList>
            <consortium name="The Broad Institute Genomics Platform"/>
            <consortium name="The Broad Institute Genome Sequencing Center for Infectious Disease"/>
            <person name="Wu L."/>
            <person name="Ma J."/>
        </authorList>
    </citation>
    <scope>NUCLEOTIDE SEQUENCE [LARGE SCALE GENOMIC DNA]</scope>
    <source>
        <strain evidence="6 7">JCM 13378</strain>
    </source>
</reference>
<dbReference type="InterPro" id="IPR035956">
    <property type="entry name" value="RimP_N_sf"/>
</dbReference>
<evidence type="ECO:0000256" key="3">
    <source>
        <dbReference type="HAMAP-Rule" id="MF_01077"/>
    </source>
</evidence>
<dbReference type="PANTHER" id="PTHR33867:SF1">
    <property type="entry name" value="RIBOSOME MATURATION FACTOR RIMP"/>
    <property type="match status" value="1"/>
</dbReference>
<feature type="domain" description="Ribosome maturation factor RimP C-terminal" evidence="5">
    <location>
        <begin position="86"/>
        <end position="151"/>
    </location>
</feature>
<dbReference type="InterPro" id="IPR028998">
    <property type="entry name" value="RimP_C"/>
</dbReference>
<dbReference type="Proteomes" id="UP001501757">
    <property type="component" value="Unassembled WGS sequence"/>
</dbReference>
<proteinExistence type="inferred from homology"/>
<evidence type="ECO:0000313" key="6">
    <source>
        <dbReference type="EMBL" id="GAA0355573.1"/>
    </source>
</evidence>
<evidence type="ECO:0000256" key="1">
    <source>
        <dbReference type="ARBA" id="ARBA00022490"/>
    </source>
</evidence>
<dbReference type="Pfam" id="PF02576">
    <property type="entry name" value="RimP_N"/>
    <property type="match status" value="1"/>
</dbReference>
<comment type="caution">
    <text evidence="6">The sequence shown here is derived from an EMBL/GenBank/DDBJ whole genome shotgun (WGS) entry which is preliminary data.</text>
</comment>
<dbReference type="InterPro" id="IPR003728">
    <property type="entry name" value="Ribosome_maturation_RimP"/>
</dbReference>
<dbReference type="SUPFAM" id="SSF74942">
    <property type="entry name" value="YhbC-like, C-terminal domain"/>
    <property type="match status" value="1"/>
</dbReference>
<comment type="function">
    <text evidence="3">Required for maturation of 30S ribosomal subunits.</text>
</comment>
<organism evidence="6 7">
    <name type="scientific">Bowmanella denitrificans</name>
    <dbReference type="NCBI Taxonomy" id="366582"/>
    <lineage>
        <taxon>Bacteria</taxon>
        <taxon>Pseudomonadati</taxon>
        <taxon>Pseudomonadota</taxon>
        <taxon>Gammaproteobacteria</taxon>
        <taxon>Alteromonadales</taxon>
        <taxon>Alteromonadaceae</taxon>
        <taxon>Bowmanella</taxon>
    </lineage>
</organism>
<evidence type="ECO:0000259" key="4">
    <source>
        <dbReference type="Pfam" id="PF02576"/>
    </source>
</evidence>
<dbReference type="Gene3D" id="2.30.30.180">
    <property type="entry name" value="Ribosome maturation factor RimP, C-terminal domain"/>
    <property type="match status" value="1"/>
</dbReference>
<dbReference type="InterPro" id="IPR028989">
    <property type="entry name" value="RimP_N"/>
</dbReference>
<comment type="subcellular location">
    <subcellularLocation>
        <location evidence="3">Cytoplasm</location>
    </subcellularLocation>
</comment>